<name>A0AAE1PEU3_9EUCA</name>
<organism evidence="2 3">
    <name type="scientific">Petrolisthes manimaculis</name>
    <dbReference type="NCBI Taxonomy" id="1843537"/>
    <lineage>
        <taxon>Eukaryota</taxon>
        <taxon>Metazoa</taxon>
        <taxon>Ecdysozoa</taxon>
        <taxon>Arthropoda</taxon>
        <taxon>Crustacea</taxon>
        <taxon>Multicrustacea</taxon>
        <taxon>Malacostraca</taxon>
        <taxon>Eumalacostraca</taxon>
        <taxon>Eucarida</taxon>
        <taxon>Decapoda</taxon>
        <taxon>Pleocyemata</taxon>
        <taxon>Anomura</taxon>
        <taxon>Galatheoidea</taxon>
        <taxon>Porcellanidae</taxon>
        <taxon>Petrolisthes</taxon>
    </lineage>
</organism>
<protein>
    <submittedName>
        <fullName evidence="2">Uncharacterized protein</fullName>
    </submittedName>
</protein>
<keyword evidence="3" id="KW-1185">Reference proteome</keyword>
<accession>A0AAE1PEU3</accession>
<dbReference type="Proteomes" id="UP001292094">
    <property type="component" value="Unassembled WGS sequence"/>
</dbReference>
<sequence>MSIIPETAVSSTEWPEYLALVKSDADMQKATQSRHNSGDLLGGLAPPPPSDAILTLDALHLTKLFTKSGQPIEKIRRKMIKHTYVVHKYQTIFAASTG</sequence>
<proteinExistence type="predicted"/>
<evidence type="ECO:0000313" key="1">
    <source>
        <dbReference type="EMBL" id="KAK4304610.1"/>
    </source>
</evidence>
<dbReference type="EMBL" id="JAWZYT010002217">
    <property type="protein sequence ID" value="KAK4305872.1"/>
    <property type="molecule type" value="Genomic_DNA"/>
</dbReference>
<dbReference type="EMBL" id="JAWZYT010002409">
    <property type="protein sequence ID" value="KAK4304610.1"/>
    <property type="molecule type" value="Genomic_DNA"/>
</dbReference>
<reference evidence="2" key="1">
    <citation type="submission" date="2023-11" db="EMBL/GenBank/DDBJ databases">
        <title>Genome assemblies of two species of porcelain crab, Petrolisthes cinctipes and Petrolisthes manimaculis (Anomura: Porcellanidae).</title>
        <authorList>
            <person name="Angst P."/>
        </authorList>
    </citation>
    <scope>NUCLEOTIDE SEQUENCE</scope>
    <source>
        <strain evidence="2">PB745_02</strain>
        <tissue evidence="2">Gill</tissue>
    </source>
</reference>
<comment type="caution">
    <text evidence="2">The sequence shown here is derived from an EMBL/GenBank/DDBJ whole genome shotgun (WGS) entry which is preliminary data.</text>
</comment>
<gene>
    <name evidence="2" type="ORF">Pmani_022258</name>
    <name evidence="1" type="ORF">Pmani_023488</name>
</gene>
<dbReference type="AlphaFoldDB" id="A0AAE1PEU3"/>
<evidence type="ECO:0000313" key="3">
    <source>
        <dbReference type="Proteomes" id="UP001292094"/>
    </source>
</evidence>
<evidence type="ECO:0000313" key="2">
    <source>
        <dbReference type="EMBL" id="KAK4305872.1"/>
    </source>
</evidence>